<accession>A0AAJ5MEB1</accession>
<reference evidence="2" key="2">
    <citation type="submission" date="2020-01" db="EMBL/GenBank/DDBJ databases">
        <title>Complete genome investigation of Xanthomonas oryzae strains.</title>
        <authorList>
            <person name="Kaur A."/>
            <person name="Bansal K."/>
            <person name="Patil P.B."/>
        </authorList>
    </citation>
    <scope>NUCLEOTIDE SEQUENCE</scope>
    <source>
        <strain evidence="2">IXO792</strain>
    </source>
</reference>
<reference evidence="2" key="1">
    <citation type="submission" date="2015-01" db="EMBL/GenBank/DDBJ databases">
        <authorList>
            <person name="Midha S."/>
            <person name="Anil M.G."/>
            <person name="Mishra D."/>
            <person name="Brahma K."/>
            <person name="Laha G.S."/>
            <person name="Sundaram R.M."/>
            <person name="Sonti R.V."/>
            <person name="Patil P.B."/>
        </authorList>
    </citation>
    <scope>NUCLEOTIDE SEQUENCE</scope>
    <source>
        <strain evidence="2">IXO792</strain>
    </source>
</reference>
<proteinExistence type="predicted"/>
<name>A0AAJ5MEB1_XANOO</name>
<dbReference type="AlphaFoldDB" id="A0AAJ5MEB1"/>
<dbReference type="RefSeq" id="WP_075239324.1">
    <property type="nucleotide sequence ID" value="NZ_CP040604.1"/>
</dbReference>
<evidence type="ECO:0000313" key="2">
    <source>
        <dbReference type="EMBL" id="UXW02719.1"/>
    </source>
</evidence>
<dbReference type="EMBL" id="CP047493">
    <property type="protein sequence ID" value="UXW02719.1"/>
    <property type="molecule type" value="Genomic_DNA"/>
</dbReference>
<feature type="region of interest" description="Disordered" evidence="1">
    <location>
        <begin position="1"/>
        <end position="21"/>
    </location>
</feature>
<sequence length="59" mass="6048">MIGKLAGTRFAGTGPTTRQHINPPASLCVGSDACAMSAVRCDALLPIPKSRFPIPGPTV</sequence>
<dbReference type="Proteomes" id="UP000187097">
    <property type="component" value="Chromosome"/>
</dbReference>
<gene>
    <name evidence="2" type="ORF">IXO792_19260</name>
</gene>
<protein>
    <submittedName>
        <fullName evidence="2">Uncharacterized protein</fullName>
    </submittedName>
</protein>
<organism evidence="2 3">
    <name type="scientific">Xanthomonas oryzae pv. oryzae</name>
    <dbReference type="NCBI Taxonomy" id="64187"/>
    <lineage>
        <taxon>Bacteria</taxon>
        <taxon>Pseudomonadati</taxon>
        <taxon>Pseudomonadota</taxon>
        <taxon>Gammaproteobacteria</taxon>
        <taxon>Lysobacterales</taxon>
        <taxon>Lysobacteraceae</taxon>
        <taxon>Xanthomonas</taxon>
    </lineage>
</organism>
<evidence type="ECO:0000256" key="1">
    <source>
        <dbReference type="SAM" id="MobiDB-lite"/>
    </source>
</evidence>
<evidence type="ECO:0000313" key="3">
    <source>
        <dbReference type="Proteomes" id="UP000187097"/>
    </source>
</evidence>